<reference evidence="2 3" key="1">
    <citation type="journal article" date="2015" name="Proc. Natl. Acad. Sci. U.S.A.">
        <title>The resurrection genome of Boea hygrometrica: A blueprint for survival of dehydration.</title>
        <authorList>
            <person name="Xiao L."/>
            <person name="Yang G."/>
            <person name="Zhang L."/>
            <person name="Yang X."/>
            <person name="Zhao S."/>
            <person name="Ji Z."/>
            <person name="Zhou Q."/>
            <person name="Hu M."/>
            <person name="Wang Y."/>
            <person name="Chen M."/>
            <person name="Xu Y."/>
            <person name="Jin H."/>
            <person name="Xiao X."/>
            <person name="Hu G."/>
            <person name="Bao F."/>
            <person name="Hu Y."/>
            <person name="Wan P."/>
            <person name="Li L."/>
            <person name="Deng X."/>
            <person name="Kuang T."/>
            <person name="Xiang C."/>
            <person name="Zhu J.K."/>
            <person name="Oliver M.J."/>
            <person name="He Y."/>
        </authorList>
    </citation>
    <scope>NUCLEOTIDE SEQUENCE [LARGE SCALE GENOMIC DNA]</scope>
    <source>
        <strain evidence="3">cv. XS01</strain>
    </source>
</reference>
<organism evidence="2 3">
    <name type="scientific">Dorcoceras hygrometricum</name>
    <dbReference type="NCBI Taxonomy" id="472368"/>
    <lineage>
        <taxon>Eukaryota</taxon>
        <taxon>Viridiplantae</taxon>
        <taxon>Streptophyta</taxon>
        <taxon>Embryophyta</taxon>
        <taxon>Tracheophyta</taxon>
        <taxon>Spermatophyta</taxon>
        <taxon>Magnoliopsida</taxon>
        <taxon>eudicotyledons</taxon>
        <taxon>Gunneridae</taxon>
        <taxon>Pentapetalae</taxon>
        <taxon>asterids</taxon>
        <taxon>lamiids</taxon>
        <taxon>Lamiales</taxon>
        <taxon>Gesneriaceae</taxon>
        <taxon>Didymocarpoideae</taxon>
        <taxon>Trichosporeae</taxon>
        <taxon>Loxocarpinae</taxon>
        <taxon>Dorcoceras</taxon>
    </lineage>
</organism>
<evidence type="ECO:0000313" key="3">
    <source>
        <dbReference type="Proteomes" id="UP000250235"/>
    </source>
</evidence>
<evidence type="ECO:0000313" key="2">
    <source>
        <dbReference type="EMBL" id="KZV22127.1"/>
    </source>
</evidence>
<dbReference type="EMBL" id="KV014454">
    <property type="protein sequence ID" value="KZV22127.1"/>
    <property type="molecule type" value="Genomic_DNA"/>
</dbReference>
<proteinExistence type="predicted"/>
<accession>A0A2Z7ARX7</accession>
<name>A0A2Z7ARX7_9LAMI</name>
<sequence length="303" mass="34359">MSDSLRVEKLTSCQGQPEEASSALSIAILSNLTRRTSWMVGIPPSSPQTTRTQGSLLIMLISQLHYCKIGRDNYKYGVLETFLDWSRREDIQARTVKGLLSWTGRRYQAGTVRVRPNWFGSLLPEVQGTSSWFISWMLEQHEDQAQSLKSSSSAESSTELKCRVEAQNAQVQNSSSADQVQFPQSDYKPASWYRNESSWETSLVQTSSKTSWEGNQLRNQLAQDQFCGELNGEQTGKLVKDKPAWEQLRTNSRIKLVKVKPAQRTERSSWMRRGQLKRPAQINQSGQANQFEQSTKTNLIGSN</sequence>
<feature type="compositionally biased region" description="Polar residues" evidence="1">
    <location>
        <begin position="281"/>
        <end position="303"/>
    </location>
</feature>
<feature type="region of interest" description="Disordered" evidence="1">
    <location>
        <begin position="261"/>
        <end position="303"/>
    </location>
</feature>
<keyword evidence="3" id="KW-1185">Reference proteome</keyword>
<evidence type="ECO:0000256" key="1">
    <source>
        <dbReference type="SAM" id="MobiDB-lite"/>
    </source>
</evidence>
<dbReference type="AlphaFoldDB" id="A0A2Z7ARX7"/>
<dbReference type="Proteomes" id="UP000250235">
    <property type="component" value="Unassembled WGS sequence"/>
</dbReference>
<protein>
    <submittedName>
        <fullName evidence="2">Uncharacterized protein</fullName>
    </submittedName>
</protein>
<gene>
    <name evidence="2" type="ORF">F511_11655</name>
</gene>